<accession>A0ABD5YZ04</accession>
<reference evidence="2 3" key="1">
    <citation type="journal article" date="2019" name="Int. J. Syst. Evol. Microbiol.">
        <title>The Global Catalogue of Microorganisms (GCM) 10K type strain sequencing project: providing services to taxonomists for standard genome sequencing and annotation.</title>
        <authorList>
            <consortium name="The Broad Institute Genomics Platform"/>
            <consortium name="The Broad Institute Genome Sequencing Center for Infectious Disease"/>
            <person name="Wu L."/>
            <person name="Ma J."/>
        </authorList>
    </citation>
    <scope>NUCLEOTIDE SEQUENCE [LARGE SCALE GENOMIC DNA]</scope>
    <source>
        <strain evidence="2 3">XZGYJ-43</strain>
    </source>
</reference>
<name>A0ABD5YZ04_9EURY</name>
<comment type="caution">
    <text evidence="2">The sequence shown here is derived from an EMBL/GenBank/DDBJ whole genome shotgun (WGS) entry which is preliminary data.</text>
</comment>
<dbReference type="AlphaFoldDB" id="A0ABD5YZ04"/>
<proteinExistence type="predicted"/>
<protein>
    <submittedName>
        <fullName evidence="2">Uncharacterized protein</fullName>
    </submittedName>
</protein>
<dbReference type="RefSeq" id="WP_382215417.1">
    <property type="nucleotide sequence ID" value="NZ_JBHTAR010000002.1"/>
</dbReference>
<keyword evidence="1" id="KW-0472">Membrane</keyword>
<gene>
    <name evidence="2" type="ORF">ACFQJ9_00525</name>
</gene>
<evidence type="ECO:0000313" key="2">
    <source>
        <dbReference type="EMBL" id="MFC7198002.1"/>
    </source>
</evidence>
<keyword evidence="1" id="KW-0812">Transmembrane</keyword>
<keyword evidence="3" id="KW-1185">Reference proteome</keyword>
<keyword evidence="1" id="KW-1133">Transmembrane helix</keyword>
<organism evidence="2 3">
    <name type="scientific">Halospeciosus flavus</name>
    <dbReference type="NCBI Taxonomy" id="3032283"/>
    <lineage>
        <taxon>Archaea</taxon>
        <taxon>Methanobacteriati</taxon>
        <taxon>Methanobacteriota</taxon>
        <taxon>Stenosarchaea group</taxon>
        <taxon>Halobacteria</taxon>
        <taxon>Halobacteriales</taxon>
        <taxon>Halobacteriaceae</taxon>
        <taxon>Halospeciosus</taxon>
    </lineage>
</organism>
<dbReference type="Proteomes" id="UP001596447">
    <property type="component" value="Unassembled WGS sequence"/>
</dbReference>
<evidence type="ECO:0000313" key="3">
    <source>
        <dbReference type="Proteomes" id="UP001596447"/>
    </source>
</evidence>
<evidence type="ECO:0000256" key="1">
    <source>
        <dbReference type="SAM" id="Phobius"/>
    </source>
</evidence>
<sequence>MRTNLVIEMLLAILRPIQRIVHVPKTLNENQARVQPTTLIQLDDIHSIPDIPVRFFHKPIDYVFQILLTGFVVGCPTKFGIIRIMMG</sequence>
<dbReference type="EMBL" id="JBHTAR010000002">
    <property type="protein sequence ID" value="MFC7198002.1"/>
    <property type="molecule type" value="Genomic_DNA"/>
</dbReference>
<feature type="transmembrane region" description="Helical" evidence="1">
    <location>
        <begin position="62"/>
        <end position="81"/>
    </location>
</feature>